<comment type="caution">
    <text evidence="2">The sequence shown here is derived from an EMBL/GenBank/DDBJ whole genome shotgun (WGS) entry which is preliminary data.</text>
</comment>
<organism evidence="2 3">
    <name type="scientific">Novosphingobium capsulatum</name>
    <dbReference type="NCBI Taxonomy" id="13688"/>
    <lineage>
        <taxon>Bacteria</taxon>
        <taxon>Pseudomonadati</taxon>
        <taxon>Pseudomonadota</taxon>
        <taxon>Alphaproteobacteria</taxon>
        <taxon>Sphingomonadales</taxon>
        <taxon>Sphingomonadaceae</taxon>
        <taxon>Novosphingobium</taxon>
    </lineage>
</organism>
<accession>A0ABU1MSP0</accession>
<feature type="region of interest" description="Disordered" evidence="1">
    <location>
        <begin position="164"/>
        <end position="185"/>
    </location>
</feature>
<evidence type="ECO:0000313" key="2">
    <source>
        <dbReference type="EMBL" id="MDR6513365.1"/>
    </source>
</evidence>
<gene>
    <name evidence="2" type="ORF">J2792_004259</name>
</gene>
<evidence type="ECO:0000256" key="1">
    <source>
        <dbReference type="SAM" id="MobiDB-lite"/>
    </source>
</evidence>
<evidence type="ECO:0000313" key="3">
    <source>
        <dbReference type="Proteomes" id="UP001184150"/>
    </source>
</evidence>
<proteinExistence type="predicted"/>
<dbReference type="EMBL" id="JAVDRD010000024">
    <property type="protein sequence ID" value="MDR6513365.1"/>
    <property type="molecule type" value="Genomic_DNA"/>
</dbReference>
<sequence length="420" mass="44127">MIRTLDIYTDDTTWPATGAPLFPPSFTAGMSSYNVAILPTLLLIGQLTTPPIARGVSLSEFWAWVRYLYAVSNDSDLRITADFANLDSHQKTILSDDFGMGIPIGYLVSALGLVSWSDGRYFMDRMSALMHGPLPVPRKRGPRKAPDFVFMDHAGALHVVECKGGQSGPDARDRQLSSTTTKGEPTGGVVQKRMVLLPAHLQGQRLACGLSIGVSGKPGPSDLKIVDPEFDPEFDLSEADEAVIGDPVTRSGLAKSLRGAGFPATAAAVAAPSGPSARAKSIEAGPAFLRASRRRVIDQRNAAARAELGAAGAASFTIGDTKLVGREVTMVLPLPLTIDGTTYRRAIIRQGVPSDLLGTVMEIGLVEGALPSLGLQKEGIGGIKLIAEGARGELRIGGSFASEIILEKSAGLAGTEVPSA</sequence>
<name>A0ABU1MSP0_9SPHN</name>
<protein>
    <submittedName>
        <fullName evidence="2">Uncharacterized protein</fullName>
    </submittedName>
</protein>
<dbReference type="RefSeq" id="WP_309806630.1">
    <property type="nucleotide sequence ID" value="NZ_JAVDRD010000024.1"/>
</dbReference>
<reference evidence="2 3" key="1">
    <citation type="submission" date="2023-07" db="EMBL/GenBank/DDBJ databases">
        <title>Sorghum-associated microbial communities from plants grown in Nebraska, USA.</title>
        <authorList>
            <person name="Schachtman D."/>
        </authorList>
    </citation>
    <scope>NUCLEOTIDE SEQUENCE [LARGE SCALE GENOMIC DNA]</scope>
    <source>
        <strain evidence="2 3">DS1027</strain>
    </source>
</reference>
<dbReference type="Proteomes" id="UP001184150">
    <property type="component" value="Unassembled WGS sequence"/>
</dbReference>
<keyword evidence="3" id="KW-1185">Reference proteome</keyword>